<reference evidence="8" key="1">
    <citation type="submission" date="2007-06" db="EMBL/GenBank/DDBJ databases">
        <title>Complete sequence of Methanococcus vannielii SB.</title>
        <authorList>
            <consortium name="US DOE Joint Genome Institute"/>
            <person name="Copeland A."/>
            <person name="Lucas S."/>
            <person name="Lapidus A."/>
            <person name="Barry K."/>
            <person name="Glavina del Rio T."/>
            <person name="Dalin E."/>
            <person name="Tice H."/>
            <person name="Pitluck S."/>
            <person name="Chain P."/>
            <person name="Malfatti S."/>
            <person name="Shin M."/>
            <person name="Vergez L."/>
            <person name="Schmutz J."/>
            <person name="Larimer F."/>
            <person name="Land M."/>
            <person name="Hauser L."/>
            <person name="Kyrpides N."/>
            <person name="Anderson I."/>
            <person name="Sieprawska-Lupa M."/>
            <person name="Whitman W.B."/>
            <person name="Richardson P."/>
        </authorList>
    </citation>
    <scope>NUCLEOTIDE SEQUENCE [LARGE SCALE GENOMIC DNA]</scope>
    <source>
        <strain evidence="8">SB</strain>
    </source>
</reference>
<protein>
    <submittedName>
        <fullName evidence="8">Isopropylmalate/isohomocitrate dehydrogenase</fullName>
        <ecNumber evidence="8">1.1.1.85</ecNumber>
    </submittedName>
</protein>
<evidence type="ECO:0000256" key="4">
    <source>
        <dbReference type="ARBA" id="ARBA00022842"/>
    </source>
</evidence>
<dbReference type="GO" id="GO:0009098">
    <property type="term" value="P:L-leucine biosynthetic process"/>
    <property type="evidence" value="ECO:0007669"/>
    <property type="project" value="InterPro"/>
</dbReference>
<dbReference type="Proteomes" id="UP000001107">
    <property type="component" value="Chromosome"/>
</dbReference>
<dbReference type="AlphaFoldDB" id="A6UN83"/>
<dbReference type="NCBIfam" id="TIGR02088">
    <property type="entry name" value="LEU3_arch"/>
    <property type="match status" value="1"/>
</dbReference>
<dbReference type="GO" id="GO:0006099">
    <property type="term" value="P:tricarboxylic acid cycle"/>
    <property type="evidence" value="ECO:0007669"/>
    <property type="project" value="TreeGrafter"/>
</dbReference>
<evidence type="ECO:0000256" key="3">
    <source>
        <dbReference type="ARBA" id="ARBA00022723"/>
    </source>
</evidence>
<dbReference type="InterPro" id="IPR024084">
    <property type="entry name" value="IsoPropMal-DH-like_dom"/>
</dbReference>
<dbReference type="GO" id="GO:0000287">
    <property type="term" value="F:magnesium ion binding"/>
    <property type="evidence" value="ECO:0007669"/>
    <property type="project" value="InterPro"/>
</dbReference>
<dbReference type="STRING" id="406327.Mevan_0040"/>
<evidence type="ECO:0000259" key="7">
    <source>
        <dbReference type="SMART" id="SM01329"/>
    </source>
</evidence>
<dbReference type="GO" id="GO:0019298">
    <property type="term" value="P:coenzyme B biosynthetic process"/>
    <property type="evidence" value="ECO:0007669"/>
    <property type="project" value="UniProtKB-ARBA"/>
</dbReference>
<organism evidence="8 9">
    <name type="scientific">Methanococcus vannielii (strain ATCC 35089 / DSM 1224 / JCM 13029 / OCM 148 / SB)</name>
    <dbReference type="NCBI Taxonomy" id="406327"/>
    <lineage>
        <taxon>Archaea</taxon>
        <taxon>Methanobacteriati</taxon>
        <taxon>Methanobacteriota</taxon>
        <taxon>Methanomada group</taxon>
        <taxon>Methanococci</taxon>
        <taxon>Methanococcales</taxon>
        <taxon>Methanococcaceae</taxon>
        <taxon>Methanococcus</taxon>
    </lineage>
</organism>
<dbReference type="InterPro" id="IPR054960">
    <property type="entry name" value="HICDH"/>
</dbReference>
<evidence type="ECO:0000256" key="6">
    <source>
        <dbReference type="ARBA" id="ARBA00023027"/>
    </source>
</evidence>
<comment type="similarity">
    <text evidence="2">Belongs to the isocitrate and isopropylmalate dehydrogenases family.</text>
</comment>
<name>A6UN83_METVS</name>
<dbReference type="FunFam" id="3.40.718.10:FF:000019">
    <property type="entry name" value="Homoisocitrate dehydrogenase"/>
    <property type="match status" value="1"/>
</dbReference>
<evidence type="ECO:0000256" key="1">
    <source>
        <dbReference type="ARBA" id="ARBA00001946"/>
    </source>
</evidence>
<dbReference type="GO" id="GO:0003862">
    <property type="term" value="F:3-isopropylmalate dehydrogenase activity"/>
    <property type="evidence" value="ECO:0007669"/>
    <property type="project" value="UniProtKB-EC"/>
</dbReference>
<dbReference type="SUPFAM" id="SSF53659">
    <property type="entry name" value="Isocitrate/Isopropylmalate dehydrogenase-like"/>
    <property type="match status" value="1"/>
</dbReference>
<keyword evidence="6" id="KW-0520">NAD</keyword>
<dbReference type="GeneID" id="5325629"/>
<dbReference type="PROSITE" id="PS00470">
    <property type="entry name" value="IDH_IMDH"/>
    <property type="match status" value="1"/>
</dbReference>
<dbReference type="HOGENOM" id="CLU_031953_0_1_2"/>
<keyword evidence="3" id="KW-0479">Metal-binding</keyword>
<dbReference type="PANTHER" id="PTHR11835:SF34">
    <property type="entry name" value="ISOCITRATE DEHYDROGENASE [NAD] SUBUNIT ALPHA, MITOCHONDRIAL"/>
    <property type="match status" value="1"/>
</dbReference>
<dbReference type="OrthoDB" id="6813at2157"/>
<accession>A6UN83</accession>
<dbReference type="GO" id="GO:0004449">
    <property type="term" value="F:isocitrate dehydrogenase (NAD+) activity"/>
    <property type="evidence" value="ECO:0007669"/>
    <property type="project" value="TreeGrafter"/>
</dbReference>
<dbReference type="InterPro" id="IPR019818">
    <property type="entry name" value="IsoCit/isopropylmalate_DH_CS"/>
</dbReference>
<feature type="domain" description="Isopropylmalate dehydrogenase-like" evidence="7">
    <location>
        <begin position="6"/>
        <end position="329"/>
    </location>
</feature>
<dbReference type="EMBL" id="CP000742">
    <property type="protein sequence ID" value="ABR53955.1"/>
    <property type="molecule type" value="Genomic_DNA"/>
</dbReference>
<dbReference type="eggNOG" id="arCOG01163">
    <property type="taxonomic scope" value="Archaea"/>
</dbReference>
<keyword evidence="4" id="KW-0460">Magnesium</keyword>
<gene>
    <name evidence="8" type="ordered locus">Mevan_0040</name>
</gene>
<dbReference type="Gene3D" id="3.40.718.10">
    <property type="entry name" value="Isopropylmalate Dehydrogenase"/>
    <property type="match status" value="1"/>
</dbReference>
<evidence type="ECO:0000313" key="8">
    <source>
        <dbReference type="EMBL" id="ABR53955.1"/>
    </source>
</evidence>
<dbReference type="SMART" id="SM01329">
    <property type="entry name" value="Iso_dh"/>
    <property type="match status" value="1"/>
</dbReference>
<dbReference type="RefSeq" id="WP_011971859.1">
    <property type="nucleotide sequence ID" value="NC_009634.1"/>
</dbReference>
<evidence type="ECO:0000313" key="9">
    <source>
        <dbReference type="Proteomes" id="UP000001107"/>
    </source>
</evidence>
<dbReference type="InterPro" id="IPR011828">
    <property type="entry name" value="LEU3_arc"/>
</dbReference>
<dbReference type="NCBIfam" id="NF040619">
    <property type="entry name" value="AksF_Meth"/>
    <property type="match status" value="1"/>
</dbReference>
<dbReference type="KEGG" id="mvn:Mevan_0040"/>
<dbReference type="PANTHER" id="PTHR11835">
    <property type="entry name" value="DECARBOXYLATING DEHYDROGENASES-ISOCITRATE, ISOPROPYLMALATE, TARTRATE"/>
    <property type="match status" value="1"/>
</dbReference>
<dbReference type="Pfam" id="PF00180">
    <property type="entry name" value="Iso_dh"/>
    <property type="match status" value="1"/>
</dbReference>
<dbReference type="GO" id="GO:0006102">
    <property type="term" value="P:isocitrate metabolic process"/>
    <property type="evidence" value="ECO:0007669"/>
    <property type="project" value="TreeGrafter"/>
</dbReference>
<sequence>MGYMPKICVITGDGIGKEVVPETLRVLNEVHDFEYIEAHAGYECFKRCGESIPESTIQTAKNSDSILFGSVTTPKPTELKNKPYRSPILTLRQELDLYANIRPTYNFKDLDFVIIRENTECLYVKREYYDEINEVAIAERIISKKGSERIIKFAFEYARLNNRKKVSCIHKANVLRVTDGLFLEIFEKIAKLYENFGISSNDYLIDATAMYLIKNPYMFDVMVTTNLFGDILSDEAAGLIGGLGMSPSANIGDNLGLFEPVHGSAPDIAGKGISNPIATILSASMMLDHLKMNKKAEIIRNAVKKTINNGYLTPDLGGSLKTSEVVNKVIEFIRDEI</sequence>
<keyword evidence="9" id="KW-1185">Reference proteome</keyword>
<evidence type="ECO:0000256" key="5">
    <source>
        <dbReference type="ARBA" id="ARBA00023002"/>
    </source>
</evidence>
<evidence type="ECO:0000256" key="2">
    <source>
        <dbReference type="ARBA" id="ARBA00007769"/>
    </source>
</evidence>
<dbReference type="EC" id="1.1.1.85" evidence="8"/>
<dbReference type="GO" id="GO:0051287">
    <property type="term" value="F:NAD binding"/>
    <property type="evidence" value="ECO:0007669"/>
    <property type="project" value="InterPro"/>
</dbReference>
<proteinExistence type="inferred from homology"/>
<comment type="cofactor">
    <cofactor evidence="1">
        <name>Mg(2+)</name>
        <dbReference type="ChEBI" id="CHEBI:18420"/>
    </cofactor>
</comment>
<keyword evidence="5 8" id="KW-0560">Oxidoreductase</keyword>